<keyword evidence="3" id="KW-1185">Reference proteome</keyword>
<dbReference type="RefSeq" id="WP_115479498.1">
    <property type="nucleotide sequence ID" value="NZ_QRBF01000008.1"/>
</dbReference>
<keyword evidence="1" id="KW-1133">Transmembrane helix</keyword>
<accession>A0A370WY41</accession>
<keyword evidence="1" id="KW-0472">Membrane</keyword>
<keyword evidence="1" id="KW-0812">Transmembrane</keyword>
<evidence type="ECO:0000313" key="2">
    <source>
        <dbReference type="EMBL" id="RDS80970.1"/>
    </source>
</evidence>
<dbReference type="AlphaFoldDB" id="A0A370WY41"/>
<sequence>MNMTTRKPIPRWQLWLMGSMTAVAVLYYGYQALAYGYNSLFSHDGPSHLISIGVARFDSCKYQGSFVGGSGFDCTIKNFSSDEPRAVGQTSCGGFDGNDRLIHSVDQVLDLHRAVMQPNEERVIRVYAPESSTTLVCSENGDIGSPKQLARMMGDLQKSKLVSKVDI</sequence>
<dbReference type="EMBL" id="QRBF01000008">
    <property type="protein sequence ID" value="RDS80970.1"/>
    <property type="molecule type" value="Genomic_DNA"/>
</dbReference>
<proteinExistence type="predicted"/>
<evidence type="ECO:0008006" key="4">
    <source>
        <dbReference type="Google" id="ProtNLM"/>
    </source>
</evidence>
<organism evidence="2 3">
    <name type="scientific">Dyella psychrodurans</name>
    <dbReference type="NCBI Taxonomy" id="1927960"/>
    <lineage>
        <taxon>Bacteria</taxon>
        <taxon>Pseudomonadati</taxon>
        <taxon>Pseudomonadota</taxon>
        <taxon>Gammaproteobacteria</taxon>
        <taxon>Lysobacterales</taxon>
        <taxon>Rhodanobacteraceae</taxon>
        <taxon>Dyella</taxon>
    </lineage>
</organism>
<reference evidence="2 3" key="1">
    <citation type="submission" date="2018-07" db="EMBL/GenBank/DDBJ databases">
        <title>Dyella monticola sp. nov. and Dyella psychrodurans sp. nov. isolated from monsoon evergreen broad-leaved forest soil of Dinghu Mountain, China.</title>
        <authorList>
            <person name="Gao Z."/>
            <person name="Qiu L."/>
        </authorList>
    </citation>
    <scope>NUCLEOTIDE SEQUENCE [LARGE SCALE GENOMIC DNA]</scope>
    <source>
        <strain evidence="2 3">4MSK11</strain>
    </source>
</reference>
<feature type="transmembrane region" description="Helical" evidence="1">
    <location>
        <begin position="12"/>
        <end position="30"/>
    </location>
</feature>
<dbReference type="Proteomes" id="UP000255334">
    <property type="component" value="Unassembled WGS sequence"/>
</dbReference>
<protein>
    <recommendedName>
        <fullName evidence="4">Transmembrane protein</fullName>
    </recommendedName>
</protein>
<name>A0A370WY41_9GAMM</name>
<gene>
    <name evidence="2" type="ORF">DWU99_18120</name>
</gene>
<dbReference type="OrthoDB" id="9841910at2"/>
<evidence type="ECO:0000256" key="1">
    <source>
        <dbReference type="SAM" id="Phobius"/>
    </source>
</evidence>
<comment type="caution">
    <text evidence="2">The sequence shown here is derived from an EMBL/GenBank/DDBJ whole genome shotgun (WGS) entry which is preliminary data.</text>
</comment>
<evidence type="ECO:0000313" key="3">
    <source>
        <dbReference type="Proteomes" id="UP000255334"/>
    </source>
</evidence>